<evidence type="ECO:0000313" key="1">
    <source>
        <dbReference type="EMBL" id="EEF39456.1"/>
    </source>
</evidence>
<protein>
    <submittedName>
        <fullName evidence="1">Uncharacterized protein</fullName>
    </submittedName>
</protein>
<name>B9SA94_RICCO</name>
<dbReference type="Proteomes" id="UP000008311">
    <property type="component" value="Unassembled WGS sequence"/>
</dbReference>
<dbReference type="InParanoid" id="B9SA94"/>
<accession>B9SA94</accession>
<evidence type="ECO:0000313" key="2">
    <source>
        <dbReference type="Proteomes" id="UP000008311"/>
    </source>
</evidence>
<sequence length="120" mass="13063">MTLKIEVVWYTLPSCEKNLVNIEVGQSDVIEEGGKSNEDVVAGGINVELTQPSLREEIDAVLESLSDVTKEGIPYEVLGIISKDLLKGDTFIEVNVCEGGLGLNREVRSIITNIDKSAEE</sequence>
<dbReference type="EMBL" id="EQ973902">
    <property type="protein sequence ID" value="EEF39456.1"/>
    <property type="molecule type" value="Genomic_DNA"/>
</dbReference>
<dbReference type="AlphaFoldDB" id="B9SA94"/>
<proteinExistence type="predicted"/>
<keyword evidence="2" id="KW-1185">Reference proteome</keyword>
<organism evidence="1 2">
    <name type="scientific">Ricinus communis</name>
    <name type="common">Castor bean</name>
    <dbReference type="NCBI Taxonomy" id="3988"/>
    <lineage>
        <taxon>Eukaryota</taxon>
        <taxon>Viridiplantae</taxon>
        <taxon>Streptophyta</taxon>
        <taxon>Embryophyta</taxon>
        <taxon>Tracheophyta</taxon>
        <taxon>Spermatophyta</taxon>
        <taxon>Magnoliopsida</taxon>
        <taxon>eudicotyledons</taxon>
        <taxon>Gunneridae</taxon>
        <taxon>Pentapetalae</taxon>
        <taxon>rosids</taxon>
        <taxon>fabids</taxon>
        <taxon>Malpighiales</taxon>
        <taxon>Euphorbiaceae</taxon>
        <taxon>Acalyphoideae</taxon>
        <taxon>Acalypheae</taxon>
        <taxon>Ricinus</taxon>
    </lineage>
</organism>
<reference evidence="2" key="1">
    <citation type="journal article" date="2010" name="Nat. Biotechnol.">
        <title>Draft genome sequence of the oilseed species Ricinus communis.</title>
        <authorList>
            <person name="Chan A.P."/>
            <person name="Crabtree J."/>
            <person name="Zhao Q."/>
            <person name="Lorenzi H."/>
            <person name="Orvis J."/>
            <person name="Puiu D."/>
            <person name="Melake-Berhan A."/>
            <person name="Jones K.M."/>
            <person name="Redman J."/>
            <person name="Chen G."/>
            <person name="Cahoon E.B."/>
            <person name="Gedil M."/>
            <person name="Stanke M."/>
            <person name="Haas B.J."/>
            <person name="Wortman J.R."/>
            <person name="Fraser-Liggett C.M."/>
            <person name="Ravel J."/>
            <person name="Rabinowicz P.D."/>
        </authorList>
    </citation>
    <scope>NUCLEOTIDE SEQUENCE [LARGE SCALE GENOMIC DNA]</scope>
    <source>
        <strain evidence="2">cv. Hale</strain>
    </source>
</reference>
<gene>
    <name evidence="1" type="ORF">RCOM_1696580</name>
</gene>